<dbReference type="EMBL" id="MF324915">
    <property type="protein sequence ID" value="ASR85664.1"/>
    <property type="molecule type" value="Genomic_DNA"/>
</dbReference>
<dbReference type="RefSeq" id="YP_009951831.1">
    <property type="nucleotide sequence ID" value="NC_051605.1"/>
</dbReference>
<name>A0A222ZLN6_9CAUD</name>
<organism evidence="1 2">
    <name type="scientific">Mycobacterium phage Amgine</name>
    <dbReference type="NCBI Taxonomy" id="2015817"/>
    <lineage>
        <taxon>Viruses</taxon>
        <taxon>Duplodnaviria</taxon>
        <taxon>Heunggongvirae</taxon>
        <taxon>Uroviricota</taxon>
        <taxon>Caudoviricetes</taxon>
        <taxon>Weiservirinae</taxon>
        <taxon>Amginevirus</taxon>
        <taxon>Amginevirus amgine</taxon>
    </lineage>
</organism>
<dbReference type="Proteomes" id="UP000221202">
    <property type="component" value="Segment"/>
</dbReference>
<accession>A0A222ZLN6</accession>
<protein>
    <submittedName>
        <fullName evidence="1">Uncharacterized protein</fullName>
    </submittedName>
</protein>
<evidence type="ECO:0000313" key="2">
    <source>
        <dbReference type="Proteomes" id="UP000221202"/>
    </source>
</evidence>
<gene>
    <name evidence="1" type="primary">63</name>
    <name evidence="1" type="ORF">SEA_AMGINE_63</name>
</gene>
<reference evidence="1 2" key="1">
    <citation type="submission" date="2017-06" db="EMBL/GenBank/DDBJ databases">
        <authorList>
            <person name="Chamberlain C."/>
            <person name="Harders C."/>
            <person name="Smith S."/>
            <person name="Stukey J."/>
            <person name="Best A."/>
            <person name="Garlena R.A."/>
            <person name="Russell D.A."/>
            <person name="Pope W.H."/>
            <person name="Jacobs-Sera D."/>
            <person name="Hendrix R.W."/>
            <person name="Hatfull G.F."/>
        </authorList>
    </citation>
    <scope>NUCLEOTIDE SEQUENCE [LARGE SCALE GENOMIC DNA]</scope>
</reference>
<keyword evidence="2" id="KW-1185">Reference proteome</keyword>
<dbReference type="GeneID" id="60323273"/>
<proteinExistence type="predicted"/>
<dbReference type="KEGG" id="vg:60323273"/>
<sequence length="40" mass="4675">MSRRHNCPGNGCGRCEVRIEQAEYERDHPADDYPEFYDGT</sequence>
<evidence type="ECO:0000313" key="1">
    <source>
        <dbReference type="EMBL" id="ASR85664.1"/>
    </source>
</evidence>